<sequence length="158" mass="17202">MGQREAYSSPLVDASYLGHTNIVKVLLIYGANVNFKNAHGWNALIHISLAGRTETLITSGEKVNARNNIGETALVIASEKEHAETVKLMIAHGADVNKGNRENWTPLIAACYYGHTDIVHLLIQSGASVNKRDNINSMTLNVASKKRFCDIVTRGQCG</sequence>
<dbReference type="Gene3D" id="1.25.40.20">
    <property type="entry name" value="Ankyrin repeat-containing domain"/>
    <property type="match status" value="2"/>
</dbReference>
<feature type="repeat" description="ANK" evidence="3">
    <location>
        <begin position="69"/>
        <end position="101"/>
    </location>
</feature>
<dbReference type="EMBL" id="JASAOG010000009">
    <property type="protein sequence ID" value="KAK0067089.1"/>
    <property type="molecule type" value="Genomic_DNA"/>
</dbReference>
<dbReference type="SMART" id="SM00248">
    <property type="entry name" value="ANK"/>
    <property type="match status" value="3"/>
</dbReference>
<dbReference type="PROSITE" id="PS50297">
    <property type="entry name" value="ANK_REP_REGION"/>
    <property type="match status" value="3"/>
</dbReference>
<evidence type="ECO:0000256" key="3">
    <source>
        <dbReference type="PROSITE-ProRule" id="PRU00023"/>
    </source>
</evidence>
<comment type="caution">
    <text evidence="4">The sequence shown here is derived from an EMBL/GenBank/DDBJ whole genome shotgun (WGS) entry which is preliminary data.</text>
</comment>
<dbReference type="Pfam" id="PF00023">
    <property type="entry name" value="Ank"/>
    <property type="match status" value="1"/>
</dbReference>
<dbReference type="AlphaFoldDB" id="A0AAD8C7P6"/>
<name>A0AAD8C7P6_BIOPF</name>
<dbReference type="PANTHER" id="PTHR24171">
    <property type="entry name" value="ANKYRIN REPEAT DOMAIN-CONTAINING PROTEIN 39-RELATED"/>
    <property type="match status" value="1"/>
</dbReference>
<evidence type="ECO:0000256" key="1">
    <source>
        <dbReference type="ARBA" id="ARBA00022737"/>
    </source>
</evidence>
<evidence type="ECO:0000313" key="4">
    <source>
        <dbReference type="EMBL" id="KAK0067089.1"/>
    </source>
</evidence>
<reference evidence="4" key="2">
    <citation type="submission" date="2023-04" db="EMBL/GenBank/DDBJ databases">
        <authorList>
            <person name="Bu L."/>
            <person name="Lu L."/>
            <person name="Laidemitt M.R."/>
            <person name="Zhang S.M."/>
            <person name="Mutuku M."/>
            <person name="Mkoji G."/>
            <person name="Steinauer M."/>
            <person name="Loker E.S."/>
        </authorList>
    </citation>
    <scope>NUCLEOTIDE SEQUENCE</scope>
    <source>
        <strain evidence="4">KasaAsao</strain>
        <tissue evidence="4">Whole Snail</tissue>
    </source>
</reference>
<keyword evidence="1" id="KW-0677">Repeat</keyword>
<dbReference type="Proteomes" id="UP001233172">
    <property type="component" value="Unassembled WGS sequence"/>
</dbReference>
<evidence type="ECO:0000256" key="2">
    <source>
        <dbReference type="ARBA" id="ARBA00023043"/>
    </source>
</evidence>
<accession>A0AAD8C7P6</accession>
<dbReference type="SUPFAM" id="SSF48403">
    <property type="entry name" value="Ankyrin repeat"/>
    <property type="match status" value="1"/>
</dbReference>
<feature type="repeat" description="ANK" evidence="3">
    <location>
        <begin position="102"/>
        <end position="134"/>
    </location>
</feature>
<dbReference type="PANTHER" id="PTHR24171:SF10">
    <property type="entry name" value="ANKYRIN REPEAT DOMAIN-CONTAINING PROTEIN 29-LIKE"/>
    <property type="match status" value="1"/>
</dbReference>
<protein>
    <submittedName>
        <fullName evidence="4">Ankyrin repeat domain-containing protein 17</fullName>
    </submittedName>
</protein>
<proteinExistence type="predicted"/>
<keyword evidence="5" id="KW-1185">Reference proteome</keyword>
<organism evidence="4 5">
    <name type="scientific">Biomphalaria pfeifferi</name>
    <name type="common">Bloodfluke planorb</name>
    <name type="synonym">Freshwater snail</name>
    <dbReference type="NCBI Taxonomy" id="112525"/>
    <lineage>
        <taxon>Eukaryota</taxon>
        <taxon>Metazoa</taxon>
        <taxon>Spiralia</taxon>
        <taxon>Lophotrochozoa</taxon>
        <taxon>Mollusca</taxon>
        <taxon>Gastropoda</taxon>
        <taxon>Heterobranchia</taxon>
        <taxon>Euthyneura</taxon>
        <taxon>Panpulmonata</taxon>
        <taxon>Hygrophila</taxon>
        <taxon>Lymnaeoidea</taxon>
        <taxon>Planorbidae</taxon>
        <taxon>Biomphalaria</taxon>
    </lineage>
</organism>
<dbReference type="Pfam" id="PF12796">
    <property type="entry name" value="Ank_2"/>
    <property type="match status" value="1"/>
</dbReference>
<dbReference type="PRINTS" id="PR01415">
    <property type="entry name" value="ANKYRIN"/>
</dbReference>
<dbReference type="InterPro" id="IPR002110">
    <property type="entry name" value="Ankyrin_rpt"/>
</dbReference>
<evidence type="ECO:0000313" key="5">
    <source>
        <dbReference type="Proteomes" id="UP001233172"/>
    </source>
</evidence>
<feature type="repeat" description="ANK" evidence="3">
    <location>
        <begin position="6"/>
        <end position="38"/>
    </location>
</feature>
<dbReference type="PROSITE" id="PS50088">
    <property type="entry name" value="ANK_REPEAT"/>
    <property type="match status" value="3"/>
</dbReference>
<dbReference type="InterPro" id="IPR036770">
    <property type="entry name" value="Ankyrin_rpt-contain_sf"/>
</dbReference>
<gene>
    <name evidence="4" type="ORF">Bpfe_003824</name>
</gene>
<keyword evidence="2 3" id="KW-0040">ANK repeat</keyword>
<reference evidence="4" key="1">
    <citation type="journal article" date="2023" name="PLoS Negl. Trop. Dis.">
        <title>A genome sequence for Biomphalaria pfeifferi, the major vector snail for the human-infecting parasite Schistosoma mansoni.</title>
        <authorList>
            <person name="Bu L."/>
            <person name="Lu L."/>
            <person name="Laidemitt M.R."/>
            <person name="Zhang S.M."/>
            <person name="Mutuku M."/>
            <person name="Mkoji G."/>
            <person name="Steinauer M."/>
            <person name="Loker E.S."/>
        </authorList>
    </citation>
    <scope>NUCLEOTIDE SEQUENCE</scope>
    <source>
        <strain evidence="4">KasaAsao</strain>
    </source>
</reference>